<dbReference type="SMART" id="SM00014">
    <property type="entry name" value="acidPPc"/>
    <property type="match status" value="1"/>
</dbReference>
<dbReference type="PANTHER" id="PTHR14969">
    <property type="entry name" value="SPHINGOSINE-1-PHOSPHATE PHOSPHOHYDROLASE"/>
    <property type="match status" value="1"/>
</dbReference>
<proteinExistence type="predicted"/>
<feature type="transmembrane region" description="Helical" evidence="1">
    <location>
        <begin position="178"/>
        <end position="198"/>
    </location>
</feature>
<sequence>MMEENAQGGKRVGPSQSQRCAWARSCYISEDIRERTVFSRLFEILWGPEPVIMVQRLFGDQLGWLFHGLTLLGASPGMVIIVAVAFWLRGHRLALRLSGILLLTVTTNMLFWQIVGVPRPDDPGIVQRATVSVTSFPSGHTGSATAMWGLLASWHYVPTVLSILVVVGVMVSRLYLGVHYLGDVIGGLVVGFVALAIYRRWHYLILHWLITIVRSVQRRLGKWAFPVALAVGPVGFLIALFMLGTNQKGWQIGGAI</sequence>
<keyword evidence="1" id="KW-0472">Membrane</keyword>
<dbReference type="AlphaFoldDB" id="A0A6J4JGQ8"/>
<name>A0A6J4JGQ8_9CHLR</name>
<evidence type="ECO:0000256" key="1">
    <source>
        <dbReference type="SAM" id="Phobius"/>
    </source>
</evidence>
<keyword evidence="1" id="KW-0812">Transmembrane</keyword>
<protein>
    <recommendedName>
        <fullName evidence="2">Phosphatidic acid phosphatase type 2/haloperoxidase domain-containing protein</fullName>
    </recommendedName>
</protein>
<evidence type="ECO:0000313" key="3">
    <source>
        <dbReference type="EMBL" id="CAA9279619.1"/>
    </source>
</evidence>
<reference evidence="3" key="1">
    <citation type="submission" date="2020-02" db="EMBL/GenBank/DDBJ databases">
        <authorList>
            <person name="Meier V. D."/>
        </authorList>
    </citation>
    <scope>NUCLEOTIDE SEQUENCE</scope>
    <source>
        <strain evidence="3">AVDCRST_MAG93</strain>
    </source>
</reference>
<dbReference type="InterPro" id="IPR036938">
    <property type="entry name" value="PAP2/HPO_sf"/>
</dbReference>
<feature type="transmembrane region" description="Helical" evidence="1">
    <location>
        <begin position="64"/>
        <end position="88"/>
    </location>
</feature>
<feature type="transmembrane region" description="Helical" evidence="1">
    <location>
        <begin position="153"/>
        <end position="171"/>
    </location>
</feature>
<dbReference type="SUPFAM" id="SSF48317">
    <property type="entry name" value="Acid phosphatase/Vanadium-dependent haloperoxidase"/>
    <property type="match status" value="1"/>
</dbReference>
<accession>A0A6J4JGQ8</accession>
<dbReference type="Pfam" id="PF01569">
    <property type="entry name" value="PAP2"/>
    <property type="match status" value="1"/>
</dbReference>
<dbReference type="PANTHER" id="PTHR14969:SF13">
    <property type="entry name" value="AT30094P"/>
    <property type="match status" value="1"/>
</dbReference>
<dbReference type="InterPro" id="IPR000326">
    <property type="entry name" value="PAP2/HPO"/>
</dbReference>
<organism evidence="3">
    <name type="scientific">uncultured Chloroflexia bacterium</name>
    <dbReference type="NCBI Taxonomy" id="1672391"/>
    <lineage>
        <taxon>Bacteria</taxon>
        <taxon>Bacillati</taxon>
        <taxon>Chloroflexota</taxon>
        <taxon>Chloroflexia</taxon>
        <taxon>environmental samples</taxon>
    </lineage>
</organism>
<gene>
    <name evidence="3" type="ORF">AVDCRST_MAG93-3102</name>
</gene>
<dbReference type="Gene3D" id="1.20.144.10">
    <property type="entry name" value="Phosphatidic acid phosphatase type 2/haloperoxidase"/>
    <property type="match status" value="1"/>
</dbReference>
<keyword evidence="1" id="KW-1133">Transmembrane helix</keyword>
<feature type="non-terminal residue" evidence="3">
    <location>
        <position position="256"/>
    </location>
</feature>
<feature type="domain" description="Phosphatidic acid phosphatase type 2/haloperoxidase" evidence="2">
    <location>
        <begin position="97"/>
        <end position="199"/>
    </location>
</feature>
<feature type="transmembrane region" description="Helical" evidence="1">
    <location>
        <begin position="223"/>
        <end position="243"/>
    </location>
</feature>
<evidence type="ECO:0000259" key="2">
    <source>
        <dbReference type="SMART" id="SM00014"/>
    </source>
</evidence>
<dbReference type="EMBL" id="CADCTR010001063">
    <property type="protein sequence ID" value="CAA9279619.1"/>
    <property type="molecule type" value="Genomic_DNA"/>
</dbReference>
<feature type="transmembrane region" description="Helical" evidence="1">
    <location>
        <begin position="95"/>
        <end position="115"/>
    </location>
</feature>